<feature type="transmembrane region" description="Helical" evidence="1">
    <location>
        <begin position="16"/>
        <end position="36"/>
    </location>
</feature>
<keyword evidence="1" id="KW-1133">Transmembrane helix</keyword>
<proteinExistence type="predicted"/>
<name>A0A7X0G423_9ACTN</name>
<reference evidence="2 3" key="1">
    <citation type="submission" date="2020-08" db="EMBL/GenBank/DDBJ databases">
        <title>Sequencing the genomes of 1000 actinobacteria strains.</title>
        <authorList>
            <person name="Klenk H.-P."/>
        </authorList>
    </citation>
    <scope>NUCLEOTIDE SEQUENCE [LARGE SCALE GENOMIC DNA]</scope>
    <source>
        <strain evidence="2 3">DSM 43675</strain>
    </source>
</reference>
<protein>
    <recommendedName>
        <fullName evidence="4">DUF3592 domain-containing protein</fullName>
    </recommendedName>
</protein>
<keyword evidence="1" id="KW-0812">Transmembrane</keyword>
<evidence type="ECO:0008006" key="4">
    <source>
        <dbReference type="Google" id="ProtNLM"/>
    </source>
</evidence>
<organism evidence="2 3">
    <name type="scientific">Actinomadura coerulea</name>
    <dbReference type="NCBI Taxonomy" id="46159"/>
    <lineage>
        <taxon>Bacteria</taxon>
        <taxon>Bacillati</taxon>
        <taxon>Actinomycetota</taxon>
        <taxon>Actinomycetes</taxon>
        <taxon>Streptosporangiales</taxon>
        <taxon>Thermomonosporaceae</taxon>
        <taxon>Actinomadura</taxon>
    </lineage>
</organism>
<dbReference type="EMBL" id="JACHMQ010000001">
    <property type="protein sequence ID" value="MBB6399058.1"/>
    <property type="molecule type" value="Genomic_DNA"/>
</dbReference>
<evidence type="ECO:0000313" key="2">
    <source>
        <dbReference type="EMBL" id="MBB6399058.1"/>
    </source>
</evidence>
<gene>
    <name evidence="2" type="ORF">BKA00_005972</name>
</gene>
<keyword evidence="1" id="KW-0472">Membrane</keyword>
<feature type="transmembrane region" description="Helical" evidence="1">
    <location>
        <begin position="125"/>
        <end position="143"/>
    </location>
</feature>
<comment type="caution">
    <text evidence="2">The sequence shown here is derived from an EMBL/GenBank/DDBJ whole genome shotgun (WGS) entry which is preliminary data.</text>
</comment>
<keyword evidence="3" id="KW-1185">Reference proteome</keyword>
<dbReference type="Proteomes" id="UP000546324">
    <property type="component" value="Unassembled WGS sequence"/>
</dbReference>
<accession>A0A7X0G423</accession>
<dbReference type="AlphaFoldDB" id="A0A7X0G423"/>
<sequence>MTLEESRTAPSRRTRGVSPFGVLMAVFGLVLVYLVIPNAGPVLRASQAGKGTPGVFTARERSCIRHPGHEACTLRGAFRSDDGSVERPTVALYGSGKGLREGGTARARDVGRSGTVYLRDASHEWIMNVLLLAAGGLLVFAGLRRLPARAGRRAGSPVEDE</sequence>
<dbReference type="RefSeq" id="WP_185030698.1">
    <property type="nucleotide sequence ID" value="NZ_JACHMQ010000001.1"/>
</dbReference>
<evidence type="ECO:0000256" key="1">
    <source>
        <dbReference type="SAM" id="Phobius"/>
    </source>
</evidence>
<evidence type="ECO:0000313" key="3">
    <source>
        <dbReference type="Proteomes" id="UP000546324"/>
    </source>
</evidence>